<dbReference type="Proteomes" id="UP000248021">
    <property type="component" value="Unassembled WGS sequence"/>
</dbReference>
<feature type="binding site" evidence="6">
    <location>
        <position position="147"/>
    </location>
    <ligand>
        <name>a divalent metal cation</name>
        <dbReference type="ChEBI" id="CHEBI:60240"/>
        <label>1</label>
    </ligand>
</feature>
<dbReference type="AlphaFoldDB" id="A0A2V3TV01"/>
<keyword evidence="3 6" id="KW-0645">Protease</keyword>
<dbReference type="EC" id="3.4.11.18" evidence="6 7"/>
<dbReference type="InterPro" id="IPR001714">
    <property type="entry name" value="Pept_M24_MAP"/>
</dbReference>
<dbReference type="InterPro" id="IPR000994">
    <property type="entry name" value="Pept_M24"/>
</dbReference>
<keyword evidence="2 6" id="KW-0031">Aminopeptidase</keyword>
<feature type="domain" description="Peptidase M24" evidence="8">
    <location>
        <begin position="54"/>
        <end position="281"/>
    </location>
</feature>
<dbReference type="Gene3D" id="3.90.230.10">
    <property type="entry name" value="Creatinase/methionine aminopeptidase superfamily"/>
    <property type="match status" value="1"/>
</dbReference>
<accession>A0A2V3TV01</accession>
<feature type="binding site" evidence="6">
    <location>
        <position position="274"/>
    </location>
    <ligand>
        <name>a divalent metal cation</name>
        <dbReference type="ChEBI" id="CHEBI:60240"/>
        <label>1</label>
    </ligand>
</feature>
<protein>
    <recommendedName>
        <fullName evidence="6 7">Methionine aminopeptidase</fullName>
        <shortName evidence="6">MAP</shortName>
        <shortName evidence="6">MetAP</shortName>
        <ecNumber evidence="6 7">3.4.11.18</ecNumber>
    </recommendedName>
    <alternativeName>
        <fullName evidence="6">Peptidase M</fullName>
    </alternativeName>
</protein>
<dbReference type="CDD" id="cd01086">
    <property type="entry name" value="MetAP1"/>
    <property type="match status" value="1"/>
</dbReference>
<dbReference type="PRINTS" id="PR00599">
    <property type="entry name" value="MAPEPTIDASE"/>
</dbReference>
<feature type="binding site" evidence="6">
    <location>
        <position position="217"/>
    </location>
    <ligand>
        <name>substrate</name>
    </ligand>
</feature>
<dbReference type="InterPro" id="IPR036005">
    <property type="entry name" value="Creatinase/aminopeptidase-like"/>
</dbReference>
<feature type="binding site" evidence="6">
    <location>
        <position position="119"/>
    </location>
    <ligand>
        <name>substrate</name>
    </ligand>
</feature>
<dbReference type="InterPro" id="IPR002467">
    <property type="entry name" value="Pept_M24A_MAP1"/>
</dbReference>
<dbReference type="EMBL" id="QJJK01000014">
    <property type="protein sequence ID" value="PXW53242.1"/>
    <property type="molecule type" value="Genomic_DNA"/>
</dbReference>
<evidence type="ECO:0000256" key="1">
    <source>
        <dbReference type="ARBA" id="ARBA00002521"/>
    </source>
</evidence>
<dbReference type="Pfam" id="PF00557">
    <property type="entry name" value="Peptidase_M24"/>
    <property type="match status" value="1"/>
</dbReference>
<name>A0A2V3TV01_9HYPH</name>
<feature type="binding site" evidence="6">
    <location>
        <position position="274"/>
    </location>
    <ligand>
        <name>a divalent metal cation</name>
        <dbReference type="ChEBI" id="CHEBI:60240"/>
        <label>2</label>
        <note>catalytic</note>
    </ligand>
</feature>
<evidence type="ECO:0000256" key="7">
    <source>
        <dbReference type="RuleBase" id="RU003653"/>
    </source>
</evidence>
<evidence type="ECO:0000256" key="3">
    <source>
        <dbReference type="ARBA" id="ARBA00022670"/>
    </source>
</evidence>
<feature type="binding site" evidence="6">
    <location>
        <position position="210"/>
    </location>
    <ligand>
        <name>a divalent metal cation</name>
        <dbReference type="ChEBI" id="CHEBI:60240"/>
        <label>2</label>
        <note>catalytic</note>
    </ligand>
</feature>
<organism evidence="9 10">
    <name type="scientific">Chelatococcus asaccharovorans</name>
    <dbReference type="NCBI Taxonomy" id="28210"/>
    <lineage>
        <taxon>Bacteria</taxon>
        <taxon>Pseudomonadati</taxon>
        <taxon>Pseudomonadota</taxon>
        <taxon>Alphaproteobacteria</taxon>
        <taxon>Hyphomicrobiales</taxon>
        <taxon>Chelatococcaceae</taxon>
        <taxon>Chelatococcus</taxon>
    </lineage>
</organism>
<evidence type="ECO:0000256" key="2">
    <source>
        <dbReference type="ARBA" id="ARBA00022438"/>
    </source>
</evidence>
<gene>
    <name evidence="6" type="primary">map</name>
    <name evidence="9" type="ORF">C7450_114118</name>
</gene>
<evidence type="ECO:0000256" key="5">
    <source>
        <dbReference type="ARBA" id="ARBA00022801"/>
    </source>
</evidence>
<feature type="binding site" evidence="6">
    <location>
        <position position="147"/>
    </location>
    <ligand>
        <name>a divalent metal cation</name>
        <dbReference type="ChEBI" id="CHEBI:60240"/>
        <label>2</label>
        <note>catalytic</note>
    </ligand>
</feature>
<comment type="catalytic activity">
    <reaction evidence="6 7">
        <text>Release of N-terminal amino acids, preferentially methionine, from peptides and arylamides.</text>
        <dbReference type="EC" id="3.4.11.18"/>
    </reaction>
</comment>
<dbReference type="PANTHER" id="PTHR43330">
    <property type="entry name" value="METHIONINE AMINOPEPTIDASE"/>
    <property type="match status" value="1"/>
</dbReference>
<feature type="binding site" evidence="6">
    <location>
        <position position="243"/>
    </location>
    <ligand>
        <name>a divalent metal cation</name>
        <dbReference type="ChEBI" id="CHEBI:60240"/>
        <label>2</label>
        <note>catalytic</note>
    </ligand>
</feature>
<keyword evidence="10" id="KW-1185">Reference proteome</keyword>
<evidence type="ECO:0000259" key="8">
    <source>
        <dbReference type="Pfam" id="PF00557"/>
    </source>
</evidence>
<comment type="similarity">
    <text evidence="6">Belongs to the peptidase M24A family. Methionine aminopeptidase type 1 subfamily.</text>
</comment>
<comment type="caution">
    <text evidence="9">The sequence shown here is derived from an EMBL/GenBank/DDBJ whole genome shotgun (WGS) entry which is preliminary data.</text>
</comment>
<reference evidence="9 10" key="1">
    <citation type="submission" date="2018-05" db="EMBL/GenBank/DDBJ databases">
        <title>Genomic Encyclopedia of Type Strains, Phase IV (KMG-IV): sequencing the most valuable type-strain genomes for metagenomic binning, comparative biology and taxonomic classification.</title>
        <authorList>
            <person name="Goeker M."/>
        </authorList>
    </citation>
    <scope>NUCLEOTIDE SEQUENCE [LARGE SCALE GENOMIC DNA]</scope>
    <source>
        <strain evidence="9 10">DSM 6462</strain>
    </source>
</reference>
<sequence length="303" mass="33050">MTWGIVEERTACIGQQAAGPLRDFGVAHMIELSDALVGRRGNGIKIYGREAFAGMHRIGRIAAECLDMLAAHVRPGITTEAIDKLVFDFGMAHAALPAQLMYRGYRHSCCTSLNHVVCHGQPNDKPLREGDIINIDVTFIRDGWHGDSSRMYTVGEVPRRAMRLIEITYESLMRGIAVVRPGATTGDIGAAIQEFAEAERCSVVRDFCGHGIGLEFHEQPSILHFGRRGEGVPLEPGMIFTIEPMINLGRPQVKVLSDGWTAVTRDRSLSAQFEHTIGVTETGADIFTLSPAGLHCPPYASAA</sequence>
<dbReference type="NCBIfam" id="TIGR00500">
    <property type="entry name" value="met_pdase_I"/>
    <property type="match status" value="1"/>
</dbReference>
<comment type="cofactor">
    <cofactor evidence="6">
        <name>Co(2+)</name>
        <dbReference type="ChEBI" id="CHEBI:48828"/>
    </cofactor>
    <cofactor evidence="6">
        <name>Zn(2+)</name>
        <dbReference type="ChEBI" id="CHEBI:29105"/>
    </cofactor>
    <cofactor evidence="6">
        <name>Mn(2+)</name>
        <dbReference type="ChEBI" id="CHEBI:29035"/>
    </cofactor>
    <cofactor evidence="6">
        <name>Fe(2+)</name>
        <dbReference type="ChEBI" id="CHEBI:29033"/>
    </cofactor>
    <text evidence="6">Binds 2 divalent metal cations per subunit. Has a high-affinity and a low affinity metal-binding site. The true nature of the physiological cofactor is under debate. The enzyme is active with cobalt, zinc, manganese or divalent iron ions. Most likely, methionine aminopeptidases function as mononuclear Fe(2+)-metalloproteases under physiological conditions, and the catalytically relevant metal-binding site has been assigned to the histidine-containing high-affinity site.</text>
</comment>
<dbReference type="GO" id="GO:0046872">
    <property type="term" value="F:metal ion binding"/>
    <property type="evidence" value="ECO:0007669"/>
    <property type="project" value="UniProtKB-UniRule"/>
</dbReference>
<dbReference type="SUPFAM" id="SSF55920">
    <property type="entry name" value="Creatinase/aminopeptidase"/>
    <property type="match status" value="1"/>
</dbReference>
<proteinExistence type="inferred from homology"/>
<dbReference type="GO" id="GO:0070006">
    <property type="term" value="F:metalloaminopeptidase activity"/>
    <property type="evidence" value="ECO:0007669"/>
    <property type="project" value="UniProtKB-UniRule"/>
</dbReference>
<evidence type="ECO:0000313" key="9">
    <source>
        <dbReference type="EMBL" id="PXW53242.1"/>
    </source>
</evidence>
<dbReference type="GO" id="GO:0006508">
    <property type="term" value="P:proteolysis"/>
    <property type="evidence" value="ECO:0007669"/>
    <property type="project" value="UniProtKB-KW"/>
</dbReference>
<evidence type="ECO:0000256" key="6">
    <source>
        <dbReference type="HAMAP-Rule" id="MF_01974"/>
    </source>
</evidence>
<feature type="binding site" evidence="6">
    <location>
        <position position="136"/>
    </location>
    <ligand>
        <name>a divalent metal cation</name>
        <dbReference type="ChEBI" id="CHEBI:60240"/>
        <label>1</label>
    </ligand>
</feature>
<dbReference type="PANTHER" id="PTHR43330:SF27">
    <property type="entry name" value="METHIONINE AMINOPEPTIDASE"/>
    <property type="match status" value="1"/>
</dbReference>
<dbReference type="GO" id="GO:0004239">
    <property type="term" value="F:initiator methionyl aminopeptidase activity"/>
    <property type="evidence" value="ECO:0007669"/>
    <property type="project" value="UniProtKB-UniRule"/>
</dbReference>
<dbReference type="GO" id="GO:0005829">
    <property type="term" value="C:cytosol"/>
    <property type="evidence" value="ECO:0007669"/>
    <property type="project" value="TreeGrafter"/>
</dbReference>
<dbReference type="HAMAP" id="MF_01974">
    <property type="entry name" value="MetAP_1"/>
    <property type="match status" value="1"/>
</dbReference>
<evidence type="ECO:0000313" key="10">
    <source>
        <dbReference type="Proteomes" id="UP000248021"/>
    </source>
</evidence>
<evidence type="ECO:0000256" key="4">
    <source>
        <dbReference type="ARBA" id="ARBA00022723"/>
    </source>
</evidence>
<keyword evidence="5 6" id="KW-0378">Hydrolase</keyword>
<dbReference type="PROSITE" id="PS00680">
    <property type="entry name" value="MAP_1"/>
    <property type="match status" value="1"/>
</dbReference>
<comment type="subunit">
    <text evidence="6">Monomer.</text>
</comment>
<comment type="function">
    <text evidence="1 6">Removes the N-terminal methionine from nascent proteins. The N-terminal methionine is often cleaved when the second residue in the primary sequence is small and uncharged (Met-Ala-, Cys, Gly, Pro, Ser, Thr, or Val). Requires deformylation of the N(alpha)-formylated initiator methionine before it can be hydrolyzed.</text>
</comment>
<keyword evidence="4 6" id="KW-0479">Metal-binding</keyword>